<evidence type="ECO:0000313" key="1">
    <source>
        <dbReference type="EMBL" id="KHK91052.1"/>
    </source>
</evidence>
<evidence type="ECO:0000313" key="2">
    <source>
        <dbReference type="Proteomes" id="UP000031057"/>
    </source>
</evidence>
<name>A0A0B1ZPE4_9SPHN</name>
<dbReference type="AlphaFoldDB" id="A0A0B1ZPE4"/>
<gene>
    <name evidence="1" type="ORF">LK12_08995</name>
</gene>
<proteinExistence type="predicted"/>
<dbReference type="RefSeq" id="WP_039282395.1">
    <property type="nucleotide sequence ID" value="NZ_JTDI01000003.1"/>
</dbReference>
<dbReference type="Proteomes" id="UP000031057">
    <property type="component" value="Unassembled WGS sequence"/>
</dbReference>
<accession>A0A0B1ZPE4</accession>
<organism evidence="1 2">
    <name type="scientific">Novosphingobium malaysiense</name>
    <dbReference type="NCBI Taxonomy" id="1348853"/>
    <lineage>
        <taxon>Bacteria</taxon>
        <taxon>Pseudomonadati</taxon>
        <taxon>Pseudomonadota</taxon>
        <taxon>Alphaproteobacteria</taxon>
        <taxon>Sphingomonadales</taxon>
        <taxon>Sphingomonadaceae</taxon>
        <taxon>Novosphingobium</taxon>
    </lineage>
</organism>
<dbReference type="OrthoDB" id="7452664at2"/>
<protein>
    <submittedName>
        <fullName evidence="1">Uncharacterized protein</fullName>
    </submittedName>
</protein>
<dbReference type="EMBL" id="JTDI01000003">
    <property type="protein sequence ID" value="KHK91052.1"/>
    <property type="molecule type" value="Genomic_DNA"/>
</dbReference>
<comment type="caution">
    <text evidence="1">The sequence shown here is derived from an EMBL/GenBank/DDBJ whole genome shotgun (WGS) entry which is preliminary data.</text>
</comment>
<reference evidence="1 2" key="1">
    <citation type="submission" date="2014-10" db="EMBL/GenBank/DDBJ databases">
        <title>Genome sequence of Novosphingobium malaysiense MUSC 273(T).</title>
        <authorList>
            <person name="Lee L.-H."/>
        </authorList>
    </citation>
    <scope>NUCLEOTIDE SEQUENCE [LARGE SCALE GENOMIC DNA]</scope>
    <source>
        <strain evidence="1 2">MUSC 273</strain>
    </source>
</reference>
<sequence>MQDEHFMREWTAGHSRFSADLDHAFRKAASALRRLINKMRRPNSKRDTHHTTTAPETPLACVDRIAAKTGVYEPIRCC</sequence>
<dbReference type="STRING" id="1348853.LK12_08995"/>
<keyword evidence="2" id="KW-1185">Reference proteome</keyword>